<evidence type="ECO:0000256" key="1">
    <source>
        <dbReference type="SAM" id="MobiDB-lite"/>
    </source>
</evidence>
<dbReference type="CTD" id="20318607"/>
<reference evidence="2 3" key="1">
    <citation type="submission" date="2013-11" db="EMBL/GenBank/DDBJ databases">
        <title>Opisthorchis viverrini - life in the bile duct.</title>
        <authorList>
            <person name="Young N.D."/>
            <person name="Nagarajan N."/>
            <person name="Lin S.J."/>
            <person name="Korhonen P.K."/>
            <person name="Jex A.R."/>
            <person name="Hall R.S."/>
            <person name="Safavi-Hemami H."/>
            <person name="Kaewkong W."/>
            <person name="Bertrand D."/>
            <person name="Gao S."/>
            <person name="Seet Q."/>
            <person name="Wongkham S."/>
            <person name="Teh B.T."/>
            <person name="Wongkham C."/>
            <person name="Intapan P.M."/>
            <person name="Maleewong W."/>
            <person name="Yang X."/>
            <person name="Hu M."/>
            <person name="Wang Z."/>
            <person name="Hofmann A."/>
            <person name="Sternberg P.W."/>
            <person name="Tan P."/>
            <person name="Wang J."/>
            <person name="Gasser R.B."/>
        </authorList>
    </citation>
    <scope>NUCLEOTIDE SEQUENCE [LARGE SCALE GENOMIC DNA]</scope>
</reference>
<dbReference type="AlphaFoldDB" id="A0A074ZN44"/>
<dbReference type="Proteomes" id="UP000054324">
    <property type="component" value="Unassembled WGS sequence"/>
</dbReference>
<evidence type="ECO:0000313" key="2">
    <source>
        <dbReference type="EMBL" id="KER28818.1"/>
    </source>
</evidence>
<dbReference type="GeneID" id="20318607"/>
<proteinExistence type="predicted"/>
<accession>A0A074ZN44</accession>
<sequence>MASSYKGRLLQLPFMYGPAKTDLELMLQQKSSSSSQTGRSERPSDENNLVSTSLSRLQTTYASGYLNRKQDYIESCNKPDTILF</sequence>
<dbReference type="KEGG" id="ovi:T265_04425"/>
<name>A0A074ZN44_OPIVI</name>
<protein>
    <submittedName>
        <fullName evidence="2">Uncharacterized protein</fullName>
    </submittedName>
</protein>
<dbReference type="RefSeq" id="XP_009167434.1">
    <property type="nucleotide sequence ID" value="XM_009169170.1"/>
</dbReference>
<dbReference type="EMBL" id="KL596691">
    <property type="protein sequence ID" value="KER28818.1"/>
    <property type="molecule type" value="Genomic_DNA"/>
</dbReference>
<keyword evidence="3" id="KW-1185">Reference proteome</keyword>
<feature type="region of interest" description="Disordered" evidence="1">
    <location>
        <begin position="28"/>
        <end position="53"/>
    </location>
</feature>
<organism evidence="2 3">
    <name type="scientific">Opisthorchis viverrini</name>
    <name type="common">Southeast Asian liver fluke</name>
    <dbReference type="NCBI Taxonomy" id="6198"/>
    <lineage>
        <taxon>Eukaryota</taxon>
        <taxon>Metazoa</taxon>
        <taxon>Spiralia</taxon>
        <taxon>Lophotrochozoa</taxon>
        <taxon>Platyhelminthes</taxon>
        <taxon>Trematoda</taxon>
        <taxon>Digenea</taxon>
        <taxon>Opisthorchiida</taxon>
        <taxon>Opisthorchiata</taxon>
        <taxon>Opisthorchiidae</taxon>
        <taxon>Opisthorchis</taxon>
    </lineage>
</organism>
<evidence type="ECO:0000313" key="3">
    <source>
        <dbReference type="Proteomes" id="UP000054324"/>
    </source>
</evidence>
<gene>
    <name evidence="2" type="ORF">T265_04425</name>
</gene>